<dbReference type="AlphaFoldDB" id="A0A2A9NM96"/>
<feature type="region of interest" description="Disordered" evidence="1">
    <location>
        <begin position="1"/>
        <end position="21"/>
    </location>
</feature>
<feature type="region of interest" description="Disordered" evidence="1">
    <location>
        <begin position="641"/>
        <end position="661"/>
    </location>
</feature>
<dbReference type="PANTHER" id="PTHR33099:SF7">
    <property type="entry name" value="MYND-TYPE DOMAIN-CONTAINING PROTEIN"/>
    <property type="match status" value="1"/>
</dbReference>
<dbReference type="EMBL" id="KZ302029">
    <property type="protein sequence ID" value="PFH49441.1"/>
    <property type="molecule type" value="Genomic_DNA"/>
</dbReference>
<evidence type="ECO:0000313" key="2">
    <source>
        <dbReference type="EMBL" id="PFH49441.1"/>
    </source>
</evidence>
<dbReference type="OrthoDB" id="124582at2759"/>
<accession>A0A2A9NM96</accession>
<gene>
    <name evidence="2" type="ORF">AMATHDRAFT_63197</name>
</gene>
<dbReference type="PANTHER" id="PTHR33099">
    <property type="entry name" value="FE2OG DIOXYGENASE DOMAIN-CONTAINING PROTEIN"/>
    <property type="match status" value="1"/>
</dbReference>
<dbReference type="Proteomes" id="UP000242287">
    <property type="component" value="Unassembled WGS sequence"/>
</dbReference>
<organism evidence="2 3">
    <name type="scientific">Amanita thiersii Skay4041</name>
    <dbReference type="NCBI Taxonomy" id="703135"/>
    <lineage>
        <taxon>Eukaryota</taxon>
        <taxon>Fungi</taxon>
        <taxon>Dikarya</taxon>
        <taxon>Basidiomycota</taxon>
        <taxon>Agaricomycotina</taxon>
        <taxon>Agaricomycetes</taxon>
        <taxon>Agaricomycetidae</taxon>
        <taxon>Agaricales</taxon>
        <taxon>Pluteineae</taxon>
        <taxon>Amanitaceae</taxon>
        <taxon>Amanita</taxon>
    </lineage>
</organism>
<name>A0A2A9NM96_9AGAR</name>
<keyword evidence="3" id="KW-1185">Reference proteome</keyword>
<protein>
    <submittedName>
        <fullName evidence="2">Uncharacterized protein</fullName>
    </submittedName>
</protein>
<reference evidence="2 3" key="1">
    <citation type="submission" date="2014-02" db="EMBL/GenBank/DDBJ databases">
        <title>Transposable element dynamics among asymbiotic and ectomycorrhizal Amanita fungi.</title>
        <authorList>
            <consortium name="DOE Joint Genome Institute"/>
            <person name="Hess J."/>
            <person name="Skrede I."/>
            <person name="Wolfe B."/>
            <person name="LaButti K."/>
            <person name="Ohm R.A."/>
            <person name="Grigoriev I.V."/>
            <person name="Pringle A."/>
        </authorList>
    </citation>
    <scope>NUCLEOTIDE SEQUENCE [LARGE SCALE GENOMIC DNA]</scope>
    <source>
        <strain evidence="2 3">SKay4041</strain>
    </source>
</reference>
<sequence length="933" mass="104444">MDEVPDQYAVDSTVPESSEFSESELDAELLVLRSEESLPYLSHEFTSVLKLLRERQSCSSAYIVCKDAPNPWLGIAGIGSIGIPLSERDAKLIKEYAIEIGHPSNSEDYRASGGVYRIGAQFVHCENPDWKSFLGNRLNQDMRLLMNGPSEGFTFELSNLILHEAGSSATTYEIPGEDNAIGSLLITLPSFFTGGKVHISFNSKAQTYDPSAAIYEGTTAVAWYNVADFSSEPIASGYQVSLLYKIALPPLAVSTMLLPNIMQYVEAELREILLKWNDSPKGSKLSPDLMAIVLQERYSTEDLNTGIACVKGHDAQLVPLLRTLGEEFEYMLCLASYELHLLDPDNNGGLTGFFGYPASDLNPSCITYMVDLEGNKLVHGAKIDINTDASVALCPTKDENPDDFEFQSAPNIWDEPGALVINCYHRTALVIFKVDKKEEILFRAYGLSYALDKLLAFNMVDSPTVDEERVIDVIFDRIRVGDDPERRAIHGLASHALRRKDLDLWNKVIEYSNSVEDIGTAILLEGFRIFAPGSTPSLYEGLIFREESLTKKVQFIQELSNNGSSSDQFMMDNWTKDQISQAIVTYAEGRYADIPVIVTLAREGWAKQLCNLGILSQETKVHFLIGLATNLQGERQAIIASVPNQPEQSTQDRSDDSDGQSYSMHVDALIGRLVECAVETSYTCSAEFPDAHTFQMQHVTELVRLCAFTRRSDACYRVLDFARPSPESLKWIVTSYYMPLASRLHELVPELQTGPCWTPFIKYMQWLIGTYTVKVLGTKTYNPCLPTFSSSCSCRDCAQMYEFLRQLYVPRRMFKMSTKAIMHIKRKFPACPFDMEMVYTNGRAIGVLATKSPIVLKAARWEGRLEQAKQFLAAIGTDEEIALMMGDKYPALLKALEGNELYPFEDELPALKSDVQTSSDSESEHLQGSWYHY</sequence>
<evidence type="ECO:0000256" key="1">
    <source>
        <dbReference type="SAM" id="MobiDB-lite"/>
    </source>
</evidence>
<proteinExistence type="predicted"/>
<feature type="region of interest" description="Disordered" evidence="1">
    <location>
        <begin position="913"/>
        <end position="933"/>
    </location>
</feature>
<evidence type="ECO:0000313" key="3">
    <source>
        <dbReference type="Proteomes" id="UP000242287"/>
    </source>
</evidence>